<dbReference type="EMBL" id="AGAY01000061">
    <property type="protein sequence ID" value="EGY52004.1"/>
    <property type="molecule type" value="Genomic_DNA"/>
</dbReference>
<evidence type="ECO:0000256" key="1">
    <source>
        <dbReference type="ARBA" id="ARBA00022612"/>
    </source>
</evidence>
<reference evidence="5 6" key="1">
    <citation type="submission" date="2011-05" db="EMBL/GenBank/DDBJ databases">
        <authorList>
            <person name="Muzny D."/>
            <person name="Qin X."/>
            <person name="Deng J."/>
            <person name="Jiang H."/>
            <person name="Liu Y."/>
            <person name="Qu J."/>
            <person name="Song X.-Z."/>
            <person name="Zhang L."/>
            <person name="Thornton R."/>
            <person name="Coyle M."/>
            <person name="Francisco L."/>
            <person name="Jackson L."/>
            <person name="Javaid M."/>
            <person name="Korchina V."/>
            <person name="Kovar C."/>
            <person name="Mata R."/>
            <person name="Mathew T."/>
            <person name="Ngo R."/>
            <person name="Nguyen L."/>
            <person name="Nguyen N."/>
            <person name="Okwuonu G."/>
            <person name="Ongeri F."/>
            <person name="Pham C."/>
            <person name="Simmons D."/>
            <person name="Wilczek-Boney K."/>
            <person name="Hale W."/>
            <person name="Jakkamsetti A."/>
            <person name="Pham P."/>
            <person name="Ruth R."/>
            <person name="San Lucas F."/>
            <person name="Warren J."/>
            <person name="Zhang J."/>
            <person name="Zhao Z."/>
            <person name="Zhou C."/>
            <person name="Zhu D."/>
            <person name="Lee S."/>
            <person name="Bess C."/>
            <person name="Blankenburg K."/>
            <person name="Forbes L."/>
            <person name="Fu Q."/>
            <person name="Gubbala S."/>
            <person name="Hirani K."/>
            <person name="Jayaseelan J.C."/>
            <person name="Lara F."/>
            <person name="Munidasa M."/>
            <person name="Palculict T."/>
            <person name="Patil S."/>
            <person name="Pu L.-L."/>
            <person name="Saada N."/>
            <person name="Tang L."/>
            <person name="Weissenberger G."/>
            <person name="Zhu Y."/>
            <person name="Hemphill L."/>
            <person name="Shang Y."/>
            <person name="Youmans B."/>
            <person name="Ayvaz T."/>
            <person name="Ross M."/>
            <person name="Santibanez J."/>
            <person name="Aqrawi P."/>
            <person name="Gross S."/>
            <person name="Joshi V."/>
            <person name="Fowler G."/>
            <person name="Nazareth L."/>
            <person name="Reid J."/>
            <person name="Worley K."/>
            <person name="Petrosino J."/>
            <person name="Highlander S."/>
            <person name="Gibbs R."/>
        </authorList>
    </citation>
    <scope>NUCLEOTIDE SEQUENCE [LARGE SCALE GENOMIC DNA]</scope>
    <source>
        <strain evidence="5 6">871</strain>
    </source>
</reference>
<dbReference type="PATRIC" id="fig|1032488.3.peg.1649"/>
<evidence type="ECO:0000259" key="4">
    <source>
        <dbReference type="Pfam" id="PF10145"/>
    </source>
</evidence>
<dbReference type="OrthoDB" id="8019720at2"/>
<keyword evidence="3" id="KW-0812">Transmembrane</keyword>
<dbReference type="PANTHER" id="PTHR37813:SF1">
    <property type="entry name" value="FELS-2 PROPHAGE PROTEIN"/>
    <property type="match status" value="1"/>
</dbReference>
<feature type="transmembrane region" description="Helical" evidence="3">
    <location>
        <begin position="590"/>
        <end position="608"/>
    </location>
</feature>
<keyword evidence="3" id="KW-0472">Membrane</keyword>
<dbReference type="STRING" id="1032488.HMPREF9371_1743"/>
<sequence length="919" mass="98789">MSAELSIVVKVGAAMGGTIAALRSLGGGVDSVRRSTAILRREQQRLNREMQHFKGNSAGLAQLNRQYDALGRSMRALHSNARGQTFIQDQLQLNSQGRDRMRAEAAGLLGAAVTVLTPVKLAMDFESSMADVRKVVDFDTPQQFKEMQQDILNLTHRIPMAGRELAAIAASGGQLGIARQDIAGFTETVAKMSVAFDMSAEQAGDSMAKLANVYQIPIAQIDRLGDAINHLSNSSPAKASDIVNTLGRVGGVAKQFGLTELQAASLSNTFISLGKAPEVAGTAINGMLTKLMTADKQGKDFQNALKGMGLSAEQLKRDIARNGEGALVDFLKRVNSLPKEMQMGTLVDLFGLQYADDIAVLTGSVETYERSIRQLKETAANGEMAFLGSMDKEFQSRMSTTAAQWQTFKNQIMHLGIAIGSVLLPAVNEALNSIKPMVDGFIRFSETHPGLIRNIFLGIAAFAAFKAGSLGVRFGLNIFSTALLGLGGNILSVRGNWLRLQAAFGLLKIGGVGRATSALQILGLSTRQARQGVVWFGRLMRGLTNGIGRISVLGSRFLIVASRVRGLGTAANWLLGIWRTLSMAALTNPLGLAIAGIAVAAVLIYKYWGPIKSFFIGLWDGFKDGVAPMMPVLEMIAFGWQQIWEVVSGFFSDFMGSSSEASDSAQGFGYIVGHVLGNILSIGFTIVDGWRMIFDLLFSTVDSVWTEIKTAFNGGLTGILGLILNWSPIGAFHSAFAAVLSWFGIELPAKFTEFGSNIISGLWNGLKARFEEVKAWFSGVAGWFAAKFQNSNEIKSPSRLFKRFGGWMMEGLQIGLGNGSARPLAAIGAVASDLQQRFKNRSGTLTLSAELAASMQAHSAEFAAARQAPAGGGVTIHFNPTIHAPGGDVQQIQAALQMGLREFEDLFNRLMDERARRAY</sequence>
<protein>
    <submittedName>
        <fullName evidence="5">Phage tail tape measure protein</fullName>
    </submittedName>
</protein>
<dbReference type="InterPro" id="IPR010090">
    <property type="entry name" value="Phage_tape_meas"/>
</dbReference>
<evidence type="ECO:0000256" key="3">
    <source>
        <dbReference type="SAM" id="Phobius"/>
    </source>
</evidence>
<evidence type="ECO:0000256" key="2">
    <source>
        <dbReference type="SAM" id="Coils"/>
    </source>
</evidence>
<organism evidence="5 6">
    <name type="scientific">Neisseria shayeganii 871</name>
    <dbReference type="NCBI Taxonomy" id="1032488"/>
    <lineage>
        <taxon>Bacteria</taxon>
        <taxon>Pseudomonadati</taxon>
        <taxon>Pseudomonadota</taxon>
        <taxon>Betaproteobacteria</taxon>
        <taxon>Neisseriales</taxon>
        <taxon>Neisseriaceae</taxon>
        <taxon>Neisseria</taxon>
    </lineage>
</organism>
<name>G4CJF3_9NEIS</name>
<keyword evidence="1" id="KW-1188">Viral release from host cell</keyword>
<dbReference type="HOGENOM" id="CLU_015765_0_0_4"/>
<keyword evidence="6" id="KW-1185">Reference proteome</keyword>
<evidence type="ECO:0000313" key="5">
    <source>
        <dbReference type="EMBL" id="EGY52004.1"/>
    </source>
</evidence>
<feature type="domain" description="Phage tail tape measure protein" evidence="4">
    <location>
        <begin position="148"/>
        <end position="351"/>
    </location>
</feature>
<dbReference type="Pfam" id="PF10145">
    <property type="entry name" value="PhageMin_Tail"/>
    <property type="match status" value="1"/>
</dbReference>
<dbReference type="AlphaFoldDB" id="G4CJF3"/>
<dbReference type="Proteomes" id="UP000003019">
    <property type="component" value="Unassembled WGS sequence"/>
</dbReference>
<dbReference type="PANTHER" id="PTHR37813">
    <property type="entry name" value="FELS-2 PROPHAGE PROTEIN"/>
    <property type="match status" value="1"/>
</dbReference>
<feature type="coiled-coil region" evidence="2">
    <location>
        <begin position="358"/>
        <end position="385"/>
    </location>
</feature>
<accession>G4CJF3</accession>
<gene>
    <name evidence="5" type="ORF">HMPREF9371_1743</name>
</gene>
<evidence type="ECO:0000313" key="6">
    <source>
        <dbReference type="Proteomes" id="UP000003019"/>
    </source>
</evidence>
<comment type="caution">
    <text evidence="5">The sequence shown here is derived from an EMBL/GenBank/DDBJ whole genome shotgun (WGS) entry which is preliminary data.</text>
</comment>
<proteinExistence type="predicted"/>
<keyword evidence="3" id="KW-1133">Transmembrane helix</keyword>
<keyword evidence="2" id="KW-0175">Coiled coil</keyword>
<dbReference type="NCBIfam" id="TIGR01760">
    <property type="entry name" value="tape_meas_TP901"/>
    <property type="match status" value="1"/>
</dbReference>